<sequence length="189" mass="22803">MLFQIIFFAKCWMSRYYKLHDFTQKVLEQKNIMQNQNTTQKSPERKTEQTKQIQFITSFKLWRSYSLHFLNLNVCHTNTKSSFVEVVTKWNIQQYTQFLSFSTFLFFCIRPSLINLIHKAWIDISLDDYITRNLKENLSSKLMTKFLNFLLLLLGILPFTTLTYDKTLSLFQCLLQIMSFYFYEILNLN</sequence>
<dbReference type="AlphaFoldDB" id="X6LRP2"/>
<organism evidence="1 2">
    <name type="scientific">Reticulomyxa filosa</name>
    <dbReference type="NCBI Taxonomy" id="46433"/>
    <lineage>
        <taxon>Eukaryota</taxon>
        <taxon>Sar</taxon>
        <taxon>Rhizaria</taxon>
        <taxon>Retaria</taxon>
        <taxon>Foraminifera</taxon>
        <taxon>Monothalamids</taxon>
        <taxon>Reticulomyxidae</taxon>
        <taxon>Reticulomyxa</taxon>
    </lineage>
</organism>
<dbReference type="EMBL" id="ASPP01033465">
    <property type="protein sequence ID" value="ETO03380.1"/>
    <property type="molecule type" value="Genomic_DNA"/>
</dbReference>
<evidence type="ECO:0000313" key="2">
    <source>
        <dbReference type="Proteomes" id="UP000023152"/>
    </source>
</evidence>
<keyword evidence="2" id="KW-1185">Reference proteome</keyword>
<protein>
    <submittedName>
        <fullName evidence="1">Uncharacterized protein</fullName>
    </submittedName>
</protein>
<evidence type="ECO:0000313" key="1">
    <source>
        <dbReference type="EMBL" id="ETO03380.1"/>
    </source>
</evidence>
<comment type="caution">
    <text evidence="1">The sequence shown here is derived from an EMBL/GenBank/DDBJ whole genome shotgun (WGS) entry which is preliminary data.</text>
</comment>
<gene>
    <name evidence="1" type="ORF">RFI_34029</name>
</gene>
<reference evidence="1 2" key="1">
    <citation type="journal article" date="2013" name="Curr. Biol.">
        <title>The Genome of the Foraminiferan Reticulomyxa filosa.</title>
        <authorList>
            <person name="Glockner G."/>
            <person name="Hulsmann N."/>
            <person name="Schleicher M."/>
            <person name="Noegel A.A."/>
            <person name="Eichinger L."/>
            <person name="Gallinger C."/>
            <person name="Pawlowski J."/>
            <person name="Sierra R."/>
            <person name="Euteneuer U."/>
            <person name="Pillet L."/>
            <person name="Moustafa A."/>
            <person name="Platzer M."/>
            <person name="Groth M."/>
            <person name="Szafranski K."/>
            <person name="Schliwa M."/>
        </authorList>
    </citation>
    <scope>NUCLEOTIDE SEQUENCE [LARGE SCALE GENOMIC DNA]</scope>
</reference>
<accession>X6LRP2</accession>
<name>X6LRP2_RETFI</name>
<proteinExistence type="predicted"/>
<dbReference type="Proteomes" id="UP000023152">
    <property type="component" value="Unassembled WGS sequence"/>
</dbReference>